<sequence length="141" mass="16102">MLRNKQQSENENHENFLSSVSQELNNIEVGKGILKTLQDKDDKFLEKLSNFRKKIEEHKKEKTSAEEVLRNKQQSENAEFLPVHEDQVAALLQAPADPALVAAPAAQVHEDQANLEEVLRNKQQSDIGEIIPSNLVKDFFW</sequence>
<keyword evidence="1" id="KW-0175">Coiled coil</keyword>
<organism evidence="2 3">
    <name type="scientific">Holospora undulata HU1</name>
    <dbReference type="NCBI Taxonomy" id="1321371"/>
    <lineage>
        <taxon>Bacteria</taxon>
        <taxon>Pseudomonadati</taxon>
        <taxon>Pseudomonadota</taxon>
        <taxon>Alphaproteobacteria</taxon>
        <taxon>Holosporales</taxon>
        <taxon>Holosporaceae</taxon>
        <taxon>Holospora</taxon>
    </lineage>
</organism>
<evidence type="ECO:0000313" key="2">
    <source>
        <dbReference type="EMBL" id="ETZ05488.1"/>
    </source>
</evidence>
<comment type="caution">
    <text evidence="2">The sequence shown here is derived from an EMBL/GenBank/DDBJ whole genome shotgun (WGS) entry which is preliminary data.</text>
</comment>
<keyword evidence="3" id="KW-1185">Reference proteome</keyword>
<evidence type="ECO:0000313" key="3">
    <source>
        <dbReference type="Proteomes" id="UP000026922"/>
    </source>
</evidence>
<dbReference type="AlphaFoldDB" id="A0A061JIN9"/>
<protein>
    <submittedName>
        <fullName evidence="2">Uncharacterized protein</fullName>
    </submittedName>
</protein>
<dbReference type="Proteomes" id="UP000026922">
    <property type="component" value="Unassembled WGS sequence"/>
</dbReference>
<gene>
    <name evidence="2" type="ORF">K737_300073</name>
</gene>
<dbReference type="EMBL" id="ARPM03000035">
    <property type="protein sequence ID" value="ETZ05488.1"/>
    <property type="molecule type" value="Genomic_DNA"/>
</dbReference>
<reference evidence="2 3" key="1">
    <citation type="journal article" date="2013" name="Genome Announc.">
        <title>Draft Genome Sequence of Holospora undulata Strain HU1, a Micronucleus-Specific Symbiont of the Ciliate Paramecium caudatum.</title>
        <authorList>
            <person name="Dohra H."/>
            <person name="Suzuki H."/>
            <person name="Suzuki T."/>
            <person name="Tanaka K."/>
            <person name="Fujishima M."/>
        </authorList>
    </citation>
    <scope>NUCLEOTIDE SEQUENCE [LARGE SCALE GENOMIC DNA]</scope>
    <source>
        <strain evidence="2 3">HU1</strain>
    </source>
</reference>
<evidence type="ECO:0000256" key="1">
    <source>
        <dbReference type="SAM" id="Coils"/>
    </source>
</evidence>
<name>A0A061JIN9_9PROT</name>
<proteinExistence type="predicted"/>
<feature type="coiled-coil region" evidence="1">
    <location>
        <begin position="48"/>
        <end position="75"/>
    </location>
</feature>
<accession>A0A061JIN9</accession>